<dbReference type="Gene3D" id="3.90.1300.10">
    <property type="entry name" value="Amidase signature (AS) domain"/>
    <property type="match status" value="1"/>
</dbReference>
<dbReference type="EMBL" id="JAQQWN010000009">
    <property type="protein sequence ID" value="KAK8065786.1"/>
    <property type="molecule type" value="Genomic_DNA"/>
</dbReference>
<dbReference type="PANTHER" id="PTHR42678:SF34">
    <property type="entry name" value="OS04G0183300 PROTEIN"/>
    <property type="match status" value="1"/>
</dbReference>
<dbReference type="PANTHER" id="PTHR42678">
    <property type="entry name" value="AMIDASE"/>
    <property type="match status" value="1"/>
</dbReference>
<proteinExistence type="predicted"/>
<keyword evidence="3" id="KW-1185">Reference proteome</keyword>
<dbReference type="InterPro" id="IPR023631">
    <property type="entry name" value="Amidase_dom"/>
</dbReference>
<comment type="caution">
    <text evidence="2">The sequence shown here is derived from an EMBL/GenBank/DDBJ whole genome shotgun (WGS) entry which is preliminary data.</text>
</comment>
<name>A0ABR1V3L8_9PEZI</name>
<evidence type="ECO:0000313" key="2">
    <source>
        <dbReference type="EMBL" id="KAK8065786.1"/>
    </source>
</evidence>
<dbReference type="Proteomes" id="UP001433268">
    <property type="component" value="Unassembled WGS sequence"/>
</dbReference>
<feature type="domain" description="Amidase" evidence="1">
    <location>
        <begin position="36"/>
        <end position="105"/>
    </location>
</feature>
<dbReference type="InterPro" id="IPR036928">
    <property type="entry name" value="AS_sf"/>
</dbReference>
<sequence length="122" mass="13217">MCTSRIYSLARLLRKDASLHDLGIGLASGCPPARGYLHHIATINSKPCTVLQPSPDAPAIASRLDTKRALGTLRRPLHGIPILLMDKIATGDRMNTTASSYALLGTTMRLDKAMQGQRRAPR</sequence>
<protein>
    <submittedName>
        <fullName evidence="2">Amidase</fullName>
    </submittedName>
</protein>
<dbReference type="SUPFAM" id="SSF75304">
    <property type="entry name" value="Amidase signature (AS) enzymes"/>
    <property type="match status" value="1"/>
</dbReference>
<dbReference type="GeneID" id="92049907"/>
<dbReference type="Pfam" id="PF01425">
    <property type="entry name" value="Amidase"/>
    <property type="match status" value="1"/>
</dbReference>
<organism evidence="2 3">
    <name type="scientific">Apiospora hydei</name>
    <dbReference type="NCBI Taxonomy" id="1337664"/>
    <lineage>
        <taxon>Eukaryota</taxon>
        <taxon>Fungi</taxon>
        <taxon>Dikarya</taxon>
        <taxon>Ascomycota</taxon>
        <taxon>Pezizomycotina</taxon>
        <taxon>Sordariomycetes</taxon>
        <taxon>Xylariomycetidae</taxon>
        <taxon>Amphisphaeriales</taxon>
        <taxon>Apiosporaceae</taxon>
        <taxon>Apiospora</taxon>
    </lineage>
</organism>
<evidence type="ECO:0000259" key="1">
    <source>
        <dbReference type="Pfam" id="PF01425"/>
    </source>
</evidence>
<dbReference type="RefSeq" id="XP_066662539.1">
    <property type="nucleotide sequence ID" value="XM_066816847.1"/>
</dbReference>
<evidence type="ECO:0000313" key="3">
    <source>
        <dbReference type="Proteomes" id="UP001433268"/>
    </source>
</evidence>
<gene>
    <name evidence="2" type="ORF">PG997_012533</name>
</gene>
<reference evidence="2 3" key="1">
    <citation type="submission" date="2023-01" db="EMBL/GenBank/DDBJ databases">
        <title>Analysis of 21 Apiospora genomes using comparative genomics revels a genus with tremendous synthesis potential of carbohydrate active enzymes and secondary metabolites.</title>
        <authorList>
            <person name="Sorensen T."/>
        </authorList>
    </citation>
    <scope>NUCLEOTIDE SEQUENCE [LARGE SCALE GENOMIC DNA]</scope>
    <source>
        <strain evidence="2 3">CBS 114990</strain>
    </source>
</reference>
<accession>A0ABR1V3L8</accession>